<comment type="caution">
    <text evidence="1">The sequence shown here is derived from an EMBL/GenBank/DDBJ whole genome shotgun (WGS) entry which is preliminary data.</text>
</comment>
<organism evidence="1 2">
    <name type="scientific">Canavalia gladiata</name>
    <name type="common">Sword bean</name>
    <name type="synonym">Dolichos gladiatus</name>
    <dbReference type="NCBI Taxonomy" id="3824"/>
    <lineage>
        <taxon>Eukaryota</taxon>
        <taxon>Viridiplantae</taxon>
        <taxon>Streptophyta</taxon>
        <taxon>Embryophyta</taxon>
        <taxon>Tracheophyta</taxon>
        <taxon>Spermatophyta</taxon>
        <taxon>Magnoliopsida</taxon>
        <taxon>eudicotyledons</taxon>
        <taxon>Gunneridae</taxon>
        <taxon>Pentapetalae</taxon>
        <taxon>rosids</taxon>
        <taxon>fabids</taxon>
        <taxon>Fabales</taxon>
        <taxon>Fabaceae</taxon>
        <taxon>Papilionoideae</taxon>
        <taxon>50 kb inversion clade</taxon>
        <taxon>NPAAA clade</taxon>
        <taxon>indigoferoid/millettioid clade</taxon>
        <taxon>Phaseoleae</taxon>
        <taxon>Canavalia</taxon>
    </lineage>
</organism>
<dbReference type="Proteomes" id="UP001367508">
    <property type="component" value="Unassembled WGS sequence"/>
</dbReference>
<protein>
    <submittedName>
        <fullName evidence="1">Uncharacterized protein</fullName>
    </submittedName>
</protein>
<reference evidence="1 2" key="1">
    <citation type="submission" date="2024-01" db="EMBL/GenBank/DDBJ databases">
        <title>The genomes of 5 underutilized Papilionoideae crops provide insights into root nodulation and disease resistanc.</title>
        <authorList>
            <person name="Jiang F."/>
        </authorList>
    </citation>
    <scope>NUCLEOTIDE SEQUENCE [LARGE SCALE GENOMIC DNA]</scope>
    <source>
        <strain evidence="1">LVBAO_FW01</strain>
        <tissue evidence="1">Leaves</tissue>
    </source>
</reference>
<proteinExistence type="predicted"/>
<keyword evidence="2" id="KW-1185">Reference proteome</keyword>
<gene>
    <name evidence="1" type="ORF">VNO77_02372</name>
</gene>
<dbReference type="AlphaFoldDB" id="A0AAN9MY51"/>
<evidence type="ECO:0000313" key="2">
    <source>
        <dbReference type="Proteomes" id="UP001367508"/>
    </source>
</evidence>
<evidence type="ECO:0000313" key="1">
    <source>
        <dbReference type="EMBL" id="KAK7360382.1"/>
    </source>
</evidence>
<accession>A0AAN9MY51</accession>
<sequence length="114" mass="12601">MSVMTTELRKGASNLVPSVRNSDEWKLEHKLVVLDRVIVCASANPAQFGEDEASETIKSMLWCERKTELPCDPQDGYTIACSAMRNSASGMAMHPPKPVLNLIQGIRNLTTRLV</sequence>
<dbReference type="EMBL" id="JAYMYQ010000001">
    <property type="protein sequence ID" value="KAK7360382.1"/>
    <property type="molecule type" value="Genomic_DNA"/>
</dbReference>
<name>A0AAN9MY51_CANGL</name>